<comment type="caution">
    <text evidence="1">The sequence shown here is derived from an EMBL/GenBank/DDBJ whole genome shotgun (WGS) entry which is preliminary data.</text>
</comment>
<keyword evidence="2" id="KW-1185">Reference proteome</keyword>
<gene>
    <name evidence="1" type="ORF">FPZ49_22220</name>
</gene>
<proteinExistence type="predicted"/>
<organism evidence="1 2">
    <name type="scientific">Paenibacillus cremeus</name>
    <dbReference type="NCBI Taxonomy" id="2163881"/>
    <lineage>
        <taxon>Bacteria</taxon>
        <taxon>Bacillati</taxon>
        <taxon>Bacillota</taxon>
        <taxon>Bacilli</taxon>
        <taxon>Bacillales</taxon>
        <taxon>Paenibacillaceae</taxon>
        <taxon>Paenibacillus</taxon>
    </lineage>
</organism>
<evidence type="ECO:0000313" key="1">
    <source>
        <dbReference type="EMBL" id="TVY07739.1"/>
    </source>
</evidence>
<accession>A0A559K6I4</accession>
<sequence>MLQLNGIVGGKNMIAVGAGKSKDLQIITITVAKGQKLILNRVNFLVSNDGFEFVVKALPSTGTFRARGGFGDLRPNKVLFNNTTGDAVILFLAVSVVNRTRRTLTLNRTDSWLLQITRK</sequence>
<evidence type="ECO:0000313" key="2">
    <source>
        <dbReference type="Proteomes" id="UP000317036"/>
    </source>
</evidence>
<dbReference type="EMBL" id="VNJI01000032">
    <property type="protein sequence ID" value="TVY07739.1"/>
    <property type="molecule type" value="Genomic_DNA"/>
</dbReference>
<dbReference type="AlphaFoldDB" id="A0A559K6I4"/>
<dbReference type="OrthoDB" id="2609711at2"/>
<name>A0A559K6I4_9BACL</name>
<dbReference type="Proteomes" id="UP000317036">
    <property type="component" value="Unassembled WGS sequence"/>
</dbReference>
<protein>
    <submittedName>
        <fullName evidence="1">Uncharacterized protein</fullName>
    </submittedName>
</protein>
<reference evidence="1 2" key="1">
    <citation type="submission" date="2019-07" db="EMBL/GenBank/DDBJ databases">
        <authorList>
            <person name="Kim J."/>
        </authorList>
    </citation>
    <scope>NUCLEOTIDE SEQUENCE [LARGE SCALE GENOMIC DNA]</scope>
    <source>
        <strain evidence="1 2">JC52</strain>
    </source>
</reference>
<dbReference type="RefSeq" id="WP_144851104.1">
    <property type="nucleotide sequence ID" value="NZ_VNJI01000032.1"/>
</dbReference>